<reference evidence="3" key="1">
    <citation type="journal article" date="2019" name="Int. J. Syst. Evol. Microbiol.">
        <title>The Global Catalogue of Microorganisms (GCM) 10K type strain sequencing project: providing services to taxonomists for standard genome sequencing and annotation.</title>
        <authorList>
            <consortium name="The Broad Institute Genomics Platform"/>
            <consortium name="The Broad Institute Genome Sequencing Center for Infectious Disease"/>
            <person name="Wu L."/>
            <person name="Ma J."/>
        </authorList>
    </citation>
    <scope>NUCLEOTIDE SEQUENCE [LARGE SCALE GENOMIC DNA]</scope>
    <source>
        <strain evidence="3">NCAIM B.02333</strain>
    </source>
</reference>
<evidence type="ECO:0000259" key="1">
    <source>
        <dbReference type="Pfam" id="PF07700"/>
    </source>
</evidence>
<dbReference type="PANTHER" id="PTHR45655:SF13">
    <property type="entry name" value="SOLUBLE GUANYLATE CYCLASE GCY-32-RELATED"/>
    <property type="match status" value="1"/>
</dbReference>
<gene>
    <name evidence="2" type="ORF">ACFOLH_10360</name>
</gene>
<evidence type="ECO:0000313" key="2">
    <source>
        <dbReference type="EMBL" id="MFC3688743.1"/>
    </source>
</evidence>
<feature type="domain" description="Heme NO-binding" evidence="1">
    <location>
        <begin position="2"/>
        <end position="161"/>
    </location>
</feature>
<comment type="caution">
    <text evidence="2">The sequence shown here is derived from an EMBL/GenBank/DDBJ whole genome shotgun (WGS) entry which is preliminary data.</text>
</comment>
<dbReference type="Proteomes" id="UP001595685">
    <property type="component" value="Unassembled WGS sequence"/>
</dbReference>
<organism evidence="2 3">
    <name type="scientific">Aquipuribacter hungaricus</name>
    <dbReference type="NCBI Taxonomy" id="545624"/>
    <lineage>
        <taxon>Bacteria</taxon>
        <taxon>Bacillati</taxon>
        <taxon>Actinomycetota</taxon>
        <taxon>Actinomycetes</taxon>
        <taxon>Micrococcales</taxon>
        <taxon>Intrasporangiaceae</taxon>
        <taxon>Aquipuribacter</taxon>
    </lineage>
</organism>
<dbReference type="Gene3D" id="3.90.1520.10">
    <property type="entry name" value="H-NOX domain"/>
    <property type="match status" value="1"/>
</dbReference>
<accession>A0ABV7WFX0</accession>
<protein>
    <submittedName>
        <fullName evidence="2">Heme NO-binding domain-containing protein</fullName>
    </submittedName>
</protein>
<dbReference type="RefSeq" id="WP_340292501.1">
    <property type="nucleotide sequence ID" value="NZ_JBBEOI010000074.1"/>
</dbReference>
<proteinExistence type="predicted"/>
<sequence length="193" mass="20267">MYGLVNQAVADLAQTLGGAALWDRVREGAGLQGASFVAMEPYDDEVTGRLVAAASQALGIPAEEVLRAFGRHWVLFTAQEGYGALLSAMGSTLPELLTNLDAMHARITFTMPQLRPPSFGCEEVGPTRLLLRYRSHREGLAPMVVGLLDGLGELLGDPVDVVEVREGPAGGTGTGTDVTFVVDHGAAVARVPA</sequence>
<name>A0ABV7WFX0_9MICO</name>
<dbReference type="SUPFAM" id="SSF111126">
    <property type="entry name" value="Ligand-binding domain in the NO signalling and Golgi transport"/>
    <property type="match status" value="1"/>
</dbReference>
<dbReference type="PANTHER" id="PTHR45655">
    <property type="entry name" value="GUANYLATE CYCLASE SOLUBLE SUBUNIT BETA-2"/>
    <property type="match status" value="1"/>
</dbReference>
<dbReference type="InterPro" id="IPR038158">
    <property type="entry name" value="H-NOX_domain_sf"/>
</dbReference>
<evidence type="ECO:0000313" key="3">
    <source>
        <dbReference type="Proteomes" id="UP001595685"/>
    </source>
</evidence>
<keyword evidence="3" id="KW-1185">Reference proteome</keyword>
<dbReference type="EMBL" id="JBHRWW010000006">
    <property type="protein sequence ID" value="MFC3688743.1"/>
    <property type="molecule type" value="Genomic_DNA"/>
</dbReference>
<dbReference type="Pfam" id="PF07700">
    <property type="entry name" value="HNOB"/>
    <property type="match status" value="1"/>
</dbReference>
<dbReference type="InterPro" id="IPR024096">
    <property type="entry name" value="NO_sig/Golgi_transp_ligand-bd"/>
</dbReference>
<dbReference type="InterPro" id="IPR011644">
    <property type="entry name" value="Heme_NO-bd"/>
</dbReference>